<keyword evidence="2" id="KW-0808">Transferase</keyword>
<reference evidence="11 12" key="1">
    <citation type="submission" date="2018-04" db="EMBL/GenBank/DDBJ databases">
        <title>Bordetella sp. HZ20 isolated from seawater.</title>
        <authorList>
            <person name="Sun C."/>
        </authorList>
    </citation>
    <scope>NUCLEOTIDE SEQUENCE [LARGE SCALE GENOMIC DNA]</scope>
    <source>
        <strain evidence="11 12">HZ20</strain>
    </source>
</reference>
<keyword evidence="5" id="KW-0460">Magnesium</keyword>
<dbReference type="GO" id="GO:0003723">
    <property type="term" value="F:RNA binding"/>
    <property type="evidence" value="ECO:0007669"/>
    <property type="project" value="InterPro"/>
</dbReference>
<dbReference type="InterPro" id="IPR000477">
    <property type="entry name" value="RT_dom"/>
</dbReference>
<dbReference type="Proteomes" id="UP000244571">
    <property type="component" value="Chromosome"/>
</dbReference>
<keyword evidence="12" id="KW-1185">Reference proteome</keyword>
<dbReference type="PANTHER" id="PTHR34047:SF7">
    <property type="entry name" value="RNA-DIRECTED DNA POLYMERASE"/>
    <property type="match status" value="1"/>
</dbReference>
<dbReference type="InterPro" id="IPR000123">
    <property type="entry name" value="Reverse_transcriptase_msDNA"/>
</dbReference>
<organism evidence="11 12">
    <name type="scientific">Orrella marina</name>
    <dbReference type="NCBI Taxonomy" id="2163011"/>
    <lineage>
        <taxon>Bacteria</taxon>
        <taxon>Pseudomonadati</taxon>
        <taxon>Pseudomonadota</taxon>
        <taxon>Betaproteobacteria</taxon>
        <taxon>Burkholderiales</taxon>
        <taxon>Alcaligenaceae</taxon>
        <taxon>Orrella</taxon>
    </lineage>
</organism>
<evidence type="ECO:0000259" key="10">
    <source>
        <dbReference type="PROSITE" id="PS50878"/>
    </source>
</evidence>
<accession>A0A2R4XLT2</accession>
<dbReference type="SUPFAM" id="SSF56672">
    <property type="entry name" value="DNA/RNA polymerases"/>
    <property type="match status" value="1"/>
</dbReference>
<dbReference type="OrthoDB" id="7055795at2"/>
<evidence type="ECO:0000256" key="1">
    <source>
        <dbReference type="ARBA" id="ARBA00012493"/>
    </source>
</evidence>
<evidence type="ECO:0000256" key="4">
    <source>
        <dbReference type="ARBA" id="ARBA00022723"/>
    </source>
</evidence>
<evidence type="ECO:0000313" key="11">
    <source>
        <dbReference type="EMBL" id="AWB34734.1"/>
    </source>
</evidence>
<dbReference type="RefSeq" id="WP_108622144.1">
    <property type="nucleotide sequence ID" value="NZ_CP028901.1"/>
</dbReference>
<dbReference type="AlphaFoldDB" id="A0A2R4XLT2"/>
<evidence type="ECO:0000256" key="3">
    <source>
        <dbReference type="ARBA" id="ARBA00022695"/>
    </source>
</evidence>
<dbReference type="PROSITE" id="PS50878">
    <property type="entry name" value="RT_POL"/>
    <property type="match status" value="1"/>
</dbReference>
<evidence type="ECO:0000256" key="9">
    <source>
        <dbReference type="ARBA" id="ARBA00048173"/>
    </source>
</evidence>
<evidence type="ECO:0000256" key="7">
    <source>
        <dbReference type="ARBA" id="ARBA00023118"/>
    </source>
</evidence>
<sequence length="391" mass="43547">MENWHPQHYQAVGHSQGISPDVLAAAMQTAKVILRVNPRLQPVLTLRHLAYLTDCDYGYLRAVIGRGIENPYRVFTIHKRPGPSGNARFRTICAPDSQLLKVQRWLVTNILNHATAAVHSTSKAFAPGCTLMKAAEAHCGARWLIKVDVQNFFESVSEIAAYRAFRNLGYQALVSFELARLCTRLGHNTPRRGHAQWLRKKAGVAYKISKYNHSMGRIGHLPQGAPTSPMLANLAMRAADAEFDNLARIDGMTYTRYADDLVFSTCDSGFTRDKASAIVGSVYRILGKYGFSPNVAKTEIVPPRARKIVLGLLVDEPSPRLPREFKEKMRMHLYYLKKDGIGPARHASKRGFISVAGMRNVLYGLAAFATQVEPTYGSSLRQDLDAIPWPT</sequence>
<dbReference type="InterPro" id="IPR043502">
    <property type="entry name" value="DNA/RNA_pol_sf"/>
</dbReference>
<dbReference type="Pfam" id="PF00078">
    <property type="entry name" value="RVT_1"/>
    <property type="match status" value="1"/>
</dbReference>
<feature type="domain" description="Reverse transcriptase" evidence="10">
    <location>
        <begin position="58"/>
        <end position="314"/>
    </location>
</feature>
<keyword evidence="6 11" id="KW-0695">RNA-directed DNA polymerase</keyword>
<keyword evidence="7" id="KW-0051">Antiviral defense</keyword>
<dbReference type="InterPro" id="IPR051083">
    <property type="entry name" value="GrpII_Intron_Splice-Mob/Def"/>
</dbReference>
<dbReference type="PANTHER" id="PTHR34047">
    <property type="entry name" value="NUCLEAR INTRON MATURASE 1, MITOCHONDRIAL-RELATED"/>
    <property type="match status" value="1"/>
</dbReference>
<gene>
    <name evidence="11" type="ORF">DBV39_14510</name>
</gene>
<dbReference type="KEGG" id="boz:DBV39_14510"/>
<dbReference type="GO" id="GO:0051607">
    <property type="term" value="P:defense response to virus"/>
    <property type="evidence" value="ECO:0007669"/>
    <property type="project" value="UniProtKB-KW"/>
</dbReference>
<comment type="catalytic activity">
    <reaction evidence="9">
        <text>DNA(n) + a 2'-deoxyribonucleoside 5'-triphosphate = DNA(n+1) + diphosphate</text>
        <dbReference type="Rhea" id="RHEA:22508"/>
        <dbReference type="Rhea" id="RHEA-COMP:17339"/>
        <dbReference type="Rhea" id="RHEA-COMP:17340"/>
        <dbReference type="ChEBI" id="CHEBI:33019"/>
        <dbReference type="ChEBI" id="CHEBI:61560"/>
        <dbReference type="ChEBI" id="CHEBI:173112"/>
        <dbReference type="EC" id="2.7.7.49"/>
    </reaction>
</comment>
<evidence type="ECO:0000256" key="6">
    <source>
        <dbReference type="ARBA" id="ARBA00022918"/>
    </source>
</evidence>
<dbReference type="PRINTS" id="PR00866">
    <property type="entry name" value="RNADNAPOLMS"/>
</dbReference>
<protein>
    <recommendedName>
        <fullName evidence="1">RNA-directed DNA polymerase</fullName>
        <ecNumber evidence="1">2.7.7.49</ecNumber>
    </recommendedName>
</protein>
<dbReference type="GO" id="GO:0046872">
    <property type="term" value="F:metal ion binding"/>
    <property type="evidence" value="ECO:0007669"/>
    <property type="project" value="UniProtKB-KW"/>
</dbReference>
<name>A0A2R4XLT2_9BURK</name>
<evidence type="ECO:0000256" key="8">
    <source>
        <dbReference type="ARBA" id="ARBA00034120"/>
    </source>
</evidence>
<evidence type="ECO:0000313" key="12">
    <source>
        <dbReference type="Proteomes" id="UP000244571"/>
    </source>
</evidence>
<evidence type="ECO:0000256" key="2">
    <source>
        <dbReference type="ARBA" id="ARBA00022679"/>
    </source>
</evidence>
<dbReference type="CDD" id="cd03487">
    <property type="entry name" value="RT_Bac_retron_II"/>
    <property type="match status" value="1"/>
</dbReference>
<dbReference type="EMBL" id="CP028901">
    <property type="protein sequence ID" value="AWB34734.1"/>
    <property type="molecule type" value="Genomic_DNA"/>
</dbReference>
<keyword evidence="4" id="KW-0479">Metal-binding</keyword>
<evidence type="ECO:0000256" key="5">
    <source>
        <dbReference type="ARBA" id="ARBA00022842"/>
    </source>
</evidence>
<dbReference type="EC" id="2.7.7.49" evidence="1"/>
<dbReference type="GO" id="GO:0003964">
    <property type="term" value="F:RNA-directed DNA polymerase activity"/>
    <property type="evidence" value="ECO:0007669"/>
    <property type="project" value="UniProtKB-KW"/>
</dbReference>
<comment type="similarity">
    <text evidence="8">Belongs to the bacterial reverse transcriptase family.</text>
</comment>
<keyword evidence="3" id="KW-0548">Nucleotidyltransferase</keyword>
<proteinExistence type="inferred from homology"/>